<evidence type="ECO:0000313" key="4">
    <source>
        <dbReference type="EMBL" id="KXJ85224.1"/>
    </source>
</evidence>
<feature type="domain" description="TNase-like" evidence="3">
    <location>
        <begin position="25"/>
        <end position="211"/>
    </location>
</feature>
<reference evidence="5" key="1">
    <citation type="submission" date="2016-02" db="EMBL/GenBank/DDBJ databases">
        <title>Draft genome sequence of Microdochium bolleyi, a fungal endophyte of beachgrass.</title>
        <authorList>
            <consortium name="DOE Joint Genome Institute"/>
            <person name="David A.S."/>
            <person name="May G."/>
            <person name="Haridas S."/>
            <person name="Lim J."/>
            <person name="Wang M."/>
            <person name="Labutti K."/>
            <person name="Lipzen A."/>
            <person name="Barry K."/>
            <person name="Grigoriev I.V."/>
        </authorList>
    </citation>
    <scope>NUCLEOTIDE SEQUENCE [LARGE SCALE GENOMIC DNA]</scope>
    <source>
        <strain evidence="5">J235TASD1</strain>
    </source>
</reference>
<dbReference type="AlphaFoldDB" id="A0A136IK27"/>
<evidence type="ECO:0000259" key="3">
    <source>
        <dbReference type="PROSITE" id="PS50830"/>
    </source>
</evidence>
<accession>A0A136IK27</accession>
<dbReference type="InParanoid" id="A0A136IK27"/>
<dbReference type="EMBL" id="KQ964289">
    <property type="protein sequence ID" value="KXJ85224.1"/>
    <property type="molecule type" value="Genomic_DNA"/>
</dbReference>
<evidence type="ECO:0000256" key="1">
    <source>
        <dbReference type="ARBA" id="ARBA00013404"/>
    </source>
</evidence>
<dbReference type="InterPro" id="IPR016071">
    <property type="entry name" value="Staphylococal_nuclease_OB-fold"/>
</dbReference>
<organism evidence="4 5">
    <name type="scientific">Microdochium bolleyi</name>
    <dbReference type="NCBI Taxonomy" id="196109"/>
    <lineage>
        <taxon>Eukaryota</taxon>
        <taxon>Fungi</taxon>
        <taxon>Dikarya</taxon>
        <taxon>Ascomycota</taxon>
        <taxon>Pezizomycotina</taxon>
        <taxon>Sordariomycetes</taxon>
        <taxon>Xylariomycetidae</taxon>
        <taxon>Xylariales</taxon>
        <taxon>Microdochiaceae</taxon>
        <taxon>Microdochium</taxon>
    </lineage>
</organism>
<keyword evidence="5" id="KW-1185">Reference proteome</keyword>
<evidence type="ECO:0000256" key="2">
    <source>
        <dbReference type="ARBA" id="ARBA00014651"/>
    </source>
</evidence>
<dbReference type="PROSITE" id="PS50830">
    <property type="entry name" value="TNASE_3"/>
    <property type="match status" value="1"/>
</dbReference>
<name>A0A136IK27_9PEZI</name>
<dbReference type="Gene3D" id="2.40.50.90">
    <property type="match status" value="1"/>
</dbReference>
<sequence length="319" mass="34695">MAYTLLLGRFVIRYPDLPNQGPEPDGDTITFNPDDQDVIKGLPRSSRPPKFSGRGNIGIRLEAIDALETHFPKGPTWHQEKQGGEKARDELLHRLGFRDVVFRNHKILSASHDELPGYVLANSIDPNGRVIGFIFAGGTALDDAEVAPPLGAHGDSVTLDGELADRSVNSGLLAEGLVYPAFYGTLPPPLRTHLAAQSRAARQSNLGLWPRSTADPNGPARGVTKETIEDLVIWPKLFRRAVAYFNEGNTNFDGFKAWLRKQARGGDDDEILILEEEGDGEGSGGRLANLHDVVAASGTSLQLQVWPDAIVIEPKRGES</sequence>
<proteinExistence type="predicted"/>
<dbReference type="InterPro" id="IPR035437">
    <property type="entry name" value="SNase_OB-fold_sf"/>
</dbReference>
<dbReference type="Proteomes" id="UP000070501">
    <property type="component" value="Unassembled WGS sequence"/>
</dbReference>
<gene>
    <name evidence="4" type="ORF">Micbo1qcDRAFT_210130</name>
</gene>
<evidence type="ECO:0000313" key="5">
    <source>
        <dbReference type="Proteomes" id="UP000070501"/>
    </source>
</evidence>
<protein>
    <recommendedName>
        <fullName evidence="1">Probable endonuclease LCL3</fullName>
    </recommendedName>
    <alternativeName>
        <fullName evidence="2">Probable endonuclease lcl3</fullName>
    </alternativeName>
</protein>
<dbReference type="SUPFAM" id="SSF50199">
    <property type="entry name" value="Staphylococcal nuclease"/>
    <property type="match status" value="1"/>
</dbReference>
<dbReference type="OrthoDB" id="5010797at2759"/>